<dbReference type="Gene3D" id="3.40.50.150">
    <property type="entry name" value="Vaccinia Virus protein VP39"/>
    <property type="match status" value="1"/>
</dbReference>
<protein>
    <submittedName>
        <fullName evidence="3">16S rRNA (Guanine(966)-N(2))-methyltransferase RsmD</fullName>
        <ecNumber evidence="3">2.1.1.171</ecNumber>
    </submittedName>
</protein>
<evidence type="ECO:0000313" key="4">
    <source>
        <dbReference type="Proteomes" id="UP000779900"/>
    </source>
</evidence>
<accession>A0A937XBT6</accession>
<dbReference type="PIRSF" id="PIRSF004553">
    <property type="entry name" value="CHP00095"/>
    <property type="match status" value="1"/>
</dbReference>
<organism evidence="3 4">
    <name type="scientific">candidate division WOR-3 bacterium</name>
    <dbReference type="NCBI Taxonomy" id="2052148"/>
    <lineage>
        <taxon>Bacteria</taxon>
        <taxon>Bacteria division WOR-3</taxon>
    </lineage>
</organism>
<dbReference type="PANTHER" id="PTHR43542">
    <property type="entry name" value="METHYLTRANSFERASE"/>
    <property type="match status" value="1"/>
</dbReference>
<dbReference type="CDD" id="cd02440">
    <property type="entry name" value="AdoMet_MTases"/>
    <property type="match status" value="1"/>
</dbReference>
<dbReference type="InterPro" id="IPR029063">
    <property type="entry name" value="SAM-dependent_MTases_sf"/>
</dbReference>
<dbReference type="Proteomes" id="UP000779900">
    <property type="component" value="Unassembled WGS sequence"/>
</dbReference>
<keyword evidence="2 3" id="KW-0808">Transferase</keyword>
<dbReference type="NCBIfam" id="TIGR00095">
    <property type="entry name" value="16S rRNA (guanine(966)-N(2))-methyltransferase RsmD"/>
    <property type="match status" value="1"/>
</dbReference>
<dbReference type="InterPro" id="IPR004398">
    <property type="entry name" value="RNA_MeTrfase_RsmD"/>
</dbReference>
<evidence type="ECO:0000313" key="3">
    <source>
        <dbReference type="EMBL" id="MBM3330513.1"/>
    </source>
</evidence>
<comment type="caution">
    <text evidence="3">The sequence shown here is derived from an EMBL/GenBank/DDBJ whole genome shotgun (WGS) entry which is preliminary data.</text>
</comment>
<evidence type="ECO:0000256" key="2">
    <source>
        <dbReference type="ARBA" id="ARBA00022679"/>
    </source>
</evidence>
<name>A0A937XBT6_UNCW3</name>
<evidence type="ECO:0000256" key="1">
    <source>
        <dbReference type="ARBA" id="ARBA00022603"/>
    </source>
</evidence>
<dbReference type="PANTHER" id="PTHR43542:SF1">
    <property type="entry name" value="METHYLTRANSFERASE"/>
    <property type="match status" value="1"/>
</dbReference>
<dbReference type="PROSITE" id="PS00092">
    <property type="entry name" value="N6_MTASE"/>
    <property type="match status" value="1"/>
</dbReference>
<dbReference type="InterPro" id="IPR002052">
    <property type="entry name" value="DNA_methylase_N6_adenine_CS"/>
</dbReference>
<dbReference type="Pfam" id="PF03602">
    <property type="entry name" value="Cons_hypoth95"/>
    <property type="match status" value="1"/>
</dbReference>
<dbReference type="SUPFAM" id="SSF53335">
    <property type="entry name" value="S-adenosyl-L-methionine-dependent methyltransferases"/>
    <property type="match status" value="1"/>
</dbReference>
<dbReference type="GO" id="GO:0052913">
    <property type="term" value="F:16S rRNA (guanine(966)-N(2))-methyltransferase activity"/>
    <property type="evidence" value="ECO:0007669"/>
    <property type="project" value="UniProtKB-EC"/>
</dbReference>
<keyword evidence="1 3" id="KW-0489">Methyltransferase</keyword>
<dbReference type="AlphaFoldDB" id="A0A937XBT6"/>
<proteinExistence type="predicted"/>
<gene>
    <name evidence="3" type="primary">rsmD</name>
    <name evidence="3" type="ORF">FJY68_01520</name>
</gene>
<sequence length="177" mass="19442">MRVSSGRYKGRELEYPRAGLRPTKAITRQAMFNIIGTRVRGARACDLYAGGGSLGIEALSRGAASVVFIEQQATVLRFLRANVRGLPDATVIRGDVLRVLKKLADAGFDLVLADPPYLHELVQATIDRSAEFGVLGPDGWFVAEHHRREMPLAPAGWEMVKQGDYGDTMVSVMRRMA</sequence>
<dbReference type="EMBL" id="VGIR01000005">
    <property type="protein sequence ID" value="MBM3330513.1"/>
    <property type="molecule type" value="Genomic_DNA"/>
</dbReference>
<dbReference type="GO" id="GO:0003676">
    <property type="term" value="F:nucleic acid binding"/>
    <property type="evidence" value="ECO:0007669"/>
    <property type="project" value="InterPro"/>
</dbReference>
<reference evidence="3" key="1">
    <citation type="submission" date="2019-03" db="EMBL/GenBank/DDBJ databases">
        <title>Lake Tanganyika Metagenome-Assembled Genomes (MAGs).</title>
        <authorList>
            <person name="Tran P."/>
        </authorList>
    </citation>
    <scope>NUCLEOTIDE SEQUENCE</scope>
    <source>
        <strain evidence="3">K_DeepCast_150m_m2_040</strain>
    </source>
</reference>
<dbReference type="EC" id="2.1.1.171" evidence="3"/>